<dbReference type="Gene3D" id="2.60.40.10">
    <property type="entry name" value="Immunoglobulins"/>
    <property type="match status" value="1"/>
</dbReference>
<proteinExistence type="predicted"/>
<organism evidence="2 3">
    <name type="scientific">Dreissena polymorpha</name>
    <name type="common">Zebra mussel</name>
    <name type="synonym">Mytilus polymorpha</name>
    <dbReference type="NCBI Taxonomy" id="45954"/>
    <lineage>
        <taxon>Eukaryota</taxon>
        <taxon>Metazoa</taxon>
        <taxon>Spiralia</taxon>
        <taxon>Lophotrochozoa</taxon>
        <taxon>Mollusca</taxon>
        <taxon>Bivalvia</taxon>
        <taxon>Autobranchia</taxon>
        <taxon>Heteroconchia</taxon>
        <taxon>Euheterodonta</taxon>
        <taxon>Imparidentia</taxon>
        <taxon>Neoheterodontei</taxon>
        <taxon>Myida</taxon>
        <taxon>Dreissenoidea</taxon>
        <taxon>Dreissenidae</taxon>
        <taxon>Dreissena</taxon>
    </lineage>
</organism>
<accession>A0A9D4NQP5</accession>
<reference evidence="2" key="2">
    <citation type="submission" date="2020-11" db="EMBL/GenBank/DDBJ databases">
        <authorList>
            <person name="McCartney M.A."/>
            <person name="Auch B."/>
            <person name="Kono T."/>
            <person name="Mallez S."/>
            <person name="Becker A."/>
            <person name="Gohl D.M."/>
            <person name="Silverstein K.A.T."/>
            <person name="Koren S."/>
            <person name="Bechman K.B."/>
            <person name="Herman A."/>
            <person name="Abrahante J.E."/>
            <person name="Garbe J."/>
        </authorList>
    </citation>
    <scope>NUCLEOTIDE SEQUENCE</scope>
    <source>
        <strain evidence="2">Duluth1</strain>
        <tissue evidence="2">Whole animal</tissue>
    </source>
</reference>
<dbReference type="PANTHER" id="PTHR11412:SF166">
    <property type="entry name" value="NTR DOMAIN-CONTAINING PROTEIN"/>
    <property type="match status" value="1"/>
</dbReference>
<dbReference type="InterPro" id="IPR050473">
    <property type="entry name" value="A2M/Complement_sys"/>
</dbReference>
<dbReference type="PANTHER" id="PTHR11412">
    <property type="entry name" value="MACROGLOBULIN / COMPLEMENT"/>
    <property type="match status" value="1"/>
</dbReference>
<feature type="domain" description="Alpha-2-macroglobulin" evidence="1">
    <location>
        <begin position="5"/>
        <end position="90"/>
    </location>
</feature>
<dbReference type="Pfam" id="PF00207">
    <property type="entry name" value="A2M"/>
    <property type="match status" value="1"/>
</dbReference>
<sequence>MHMFLFVFKELTTSIKFRDSITRWSLQAIGITDNNGASIATPKEVSAFKEFFIQVDLPYKVSRKEHFNVKVTVFNYMYYINKDMNARVYLKGRRGFVMAPYPASSLHHSLSPCLRMALRLCRFL</sequence>
<dbReference type="SMART" id="SM01360">
    <property type="entry name" value="A2M"/>
    <property type="match status" value="1"/>
</dbReference>
<reference evidence="2" key="1">
    <citation type="journal article" date="2019" name="bioRxiv">
        <title>The Genome of the Zebra Mussel, Dreissena polymorpha: A Resource for Invasive Species Research.</title>
        <authorList>
            <person name="McCartney M.A."/>
            <person name="Auch B."/>
            <person name="Kono T."/>
            <person name="Mallez S."/>
            <person name="Zhang Y."/>
            <person name="Obille A."/>
            <person name="Becker A."/>
            <person name="Abrahante J.E."/>
            <person name="Garbe J."/>
            <person name="Badalamenti J.P."/>
            <person name="Herman A."/>
            <person name="Mangelson H."/>
            <person name="Liachko I."/>
            <person name="Sullivan S."/>
            <person name="Sone E.D."/>
            <person name="Koren S."/>
            <person name="Silverstein K.A.T."/>
            <person name="Beckman K.B."/>
            <person name="Gohl D.M."/>
        </authorList>
    </citation>
    <scope>NUCLEOTIDE SEQUENCE</scope>
    <source>
        <strain evidence="2">Duluth1</strain>
        <tissue evidence="2">Whole animal</tissue>
    </source>
</reference>
<protein>
    <recommendedName>
        <fullName evidence="1">Alpha-2-macroglobulin domain-containing protein</fullName>
    </recommendedName>
</protein>
<comment type="caution">
    <text evidence="2">The sequence shown here is derived from an EMBL/GenBank/DDBJ whole genome shotgun (WGS) entry which is preliminary data.</text>
</comment>
<dbReference type="InterPro" id="IPR001599">
    <property type="entry name" value="Macroglobln_a2"/>
</dbReference>
<evidence type="ECO:0000259" key="1">
    <source>
        <dbReference type="SMART" id="SM01360"/>
    </source>
</evidence>
<evidence type="ECO:0000313" key="3">
    <source>
        <dbReference type="Proteomes" id="UP000828390"/>
    </source>
</evidence>
<gene>
    <name evidence="2" type="ORF">DPMN_022712</name>
</gene>
<dbReference type="InterPro" id="IPR013783">
    <property type="entry name" value="Ig-like_fold"/>
</dbReference>
<dbReference type="EMBL" id="JAIWYP010000001">
    <property type="protein sequence ID" value="KAH3898479.1"/>
    <property type="molecule type" value="Genomic_DNA"/>
</dbReference>
<name>A0A9D4NQP5_DREPO</name>
<evidence type="ECO:0000313" key="2">
    <source>
        <dbReference type="EMBL" id="KAH3898479.1"/>
    </source>
</evidence>
<dbReference type="GO" id="GO:0004866">
    <property type="term" value="F:endopeptidase inhibitor activity"/>
    <property type="evidence" value="ECO:0007669"/>
    <property type="project" value="InterPro"/>
</dbReference>
<dbReference type="AlphaFoldDB" id="A0A9D4NQP5"/>
<dbReference type="Proteomes" id="UP000828390">
    <property type="component" value="Unassembled WGS sequence"/>
</dbReference>
<keyword evidence="3" id="KW-1185">Reference proteome</keyword>
<dbReference type="Gene3D" id="2.20.130.20">
    <property type="match status" value="1"/>
</dbReference>